<proteinExistence type="predicted"/>
<gene>
    <name evidence="1" type="primary">WBGene00279508</name>
    <name evidence="2" type="synonym">WBGene00279510</name>
</gene>
<name>A0A2A6CL16_PRIPA</name>
<dbReference type="Proteomes" id="UP000005239">
    <property type="component" value="Unassembled WGS sequence"/>
</dbReference>
<evidence type="ECO:0000313" key="2">
    <source>
        <dbReference type="EnsemblMetazoa" id="PPA41141.1"/>
    </source>
</evidence>
<evidence type="ECO:0000313" key="3">
    <source>
        <dbReference type="Proteomes" id="UP000005239"/>
    </source>
</evidence>
<accession>A0A2A6CL16</accession>
<protein>
    <submittedName>
        <fullName evidence="1">Uncharacterized protein</fullName>
    </submittedName>
</protein>
<evidence type="ECO:0000313" key="1">
    <source>
        <dbReference type="EnsemblMetazoa" id="PPA41139.1"/>
    </source>
</evidence>
<accession>A0A4X3PI07</accession>
<organism evidence="1 3">
    <name type="scientific">Pristionchus pacificus</name>
    <name type="common">Parasitic nematode worm</name>
    <dbReference type="NCBI Taxonomy" id="54126"/>
    <lineage>
        <taxon>Eukaryota</taxon>
        <taxon>Metazoa</taxon>
        <taxon>Ecdysozoa</taxon>
        <taxon>Nematoda</taxon>
        <taxon>Chromadorea</taxon>
        <taxon>Rhabditida</taxon>
        <taxon>Rhabditina</taxon>
        <taxon>Diplogasteromorpha</taxon>
        <taxon>Diplogasteroidea</taxon>
        <taxon>Neodiplogasteridae</taxon>
        <taxon>Pristionchus</taxon>
    </lineage>
</organism>
<keyword evidence="3" id="KW-1185">Reference proteome</keyword>
<dbReference type="EnsemblMetazoa" id="PPA41139.1">
    <property type="protein sequence ID" value="PPA41139.1"/>
    <property type="gene ID" value="WBGene00279508"/>
</dbReference>
<dbReference type="EnsemblMetazoa" id="PPA41141.1">
    <property type="protein sequence ID" value="PPA41141.1"/>
    <property type="gene ID" value="WBGene00279510"/>
</dbReference>
<sequence>MFKTGPGGNQALAGPLTCTGTTWNSPDGNPLAANMVTSPLAYVTQGAGKQMSRLIPLFLLFIPFADACIPTKTPEPGIPATTANPSKVKVHQHCSRCKKDNVG</sequence>
<reference evidence="1" key="2">
    <citation type="submission" date="2022-06" db="UniProtKB">
        <authorList>
            <consortium name="EnsemblMetazoa"/>
        </authorList>
    </citation>
    <scope>IDENTIFICATION</scope>
    <source>
        <strain evidence="1">PS312</strain>
    </source>
</reference>
<dbReference type="AlphaFoldDB" id="A0A2A6CL16"/>
<reference evidence="3" key="1">
    <citation type="journal article" date="2008" name="Nat. Genet.">
        <title>The Pristionchus pacificus genome provides a unique perspective on nematode lifestyle and parasitism.</title>
        <authorList>
            <person name="Dieterich C."/>
            <person name="Clifton S.W."/>
            <person name="Schuster L.N."/>
            <person name="Chinwalla A."/>
            <person name="Delehaunty K."/>
            <person name="Dinkelacker I."/>
            <person name="Fulton L."/>
            <person name="Fulton R."/>
            <person name="Godfrey J."/>
            <person name="Minx P."/>
            <person name="Mitreva M."/>
            <person name="Roeseler W."/>
            <person name="Tian H."/>
            <person name="Witte H."/>
            <person name="Yang S.P."/>
            <person name="Wilson R.K."/>
            <person name="Sommer R.J."/>
        </authorList>
    </citation>
    <scope>NUCLEOTIDE SEQUENCE [LARGE SCALE GENOMIC DNA]</scope>
    <source>
        <strain evidence="3">PS312</strain>
    </source>
</reference>